<dbReference type="AlphaFoldDB" id="A0AAU7JCY1"/>
<dbReference type="PANTHER" id="PTHR30143:SF0">
    <property type="entry name" value="2-KETO-4-PENTENOATE HYDRATASE"/>
    <property type="match status" value="1"/>
</dbReference>
<keyword evidence="1" id="KW-0456">Lyase</keyword>
<evidence type="ECO:0000259" key="2">
    <source>
        <dbReference type="Pfam" id="PF01557"/>
    </source>
</evidence>
<name>A0AAU7JCY1_9HYPH</name>
<sequence length="247" mass="26118">MSIELATALADRYRTKTRMATPAAAQSLDRAGAFATQAAVAEAIGVGVGGWKVAMPDGVSTAAPMFDDVILAGGARWPLREGGAIVEIELGVRLTRDLPPRPGQPYTREEIGAAVGNAMVGVELIASRYDDMPPPKHANAWLADNMGNAAYVTGDEKPLSSIGDPATLRCRYWADGELKQDFVGGHPAGDPLMWILAWANAQDDRLGGLKAGQVVTTGSLTIPALFEKPTRIEAELDRIGRVSVELA</sequence>
<dbReference type="InterPro" id="IPR036663">
    <property type="entry name" value="Fumarylacetoacetase_C_sf"/>
</dbReference>
<dbReference type="GO" id="GO:0008684">
    <property type="term" value="F:2-oxopent-4-enoate hydratase activity"/>
    <property type="evidence" value="ECO:0007669"/>
    <property type="project" value="TreeGrafter"/>
</dbReference>
<dbReference type="Pfam" id="PF01557">
    <property type="entry name" value="FAA_hydrolase"/>
    <property type="match status" value="1"/>
</dbReference>
<dbReference type="RefSeq" id="WP_406854899.1">
    <property type="nucleotide sequence ID" value="NZ_CP157484.1"/>
</dbReference>
<organism evidence="3">
    <name type="scientific">Alsobacter sp. KACC 23698</name>
    <dbReference type="NCBI Taxonomy" id="3149229"/>
    <lineage>
        <taxon>Bacteria</taxon>
        <taxon>Pseudomonadati</taxon>
        <taxon>Pseudomonadota</taxon>
        <taxon>Alphaproteobacteria</taxon>
        <taxon>Hyphomicrobiales</taxon>
        <taxon>Alsobacteraceae</taxon>
        <taxon>Alsobacter</taxon>
    </lineage>
</organism>
<feature type="domain" description="Fumarylacetoacetase-like C-terminal" evidence="2">
    <location>
        <begin position="77"/>
        <end position="243"/>
    </location>
</feature>
<dbReference type="EMBL" id="CP157484">
    <property type="protein sequence ID" value="XBO38065.1"/>
    <property type="molecule type" value="Genomic_DNA"/>
</dbReference>
<proteinExistence type="predicted"/>
<reference evidence="3" key="1">
    <citation type="submission" date="2024-05" db="EMBL/GenBank/DDBJ databases">
        <authorList>
            <person name="Kim S."/>
            <person name="Heo J."/>
            <person name="Choi H."/>
            <person name="Choi Y."/>
            <person name="Kwon S.-W."/>
            <person name="Kim Y."/>
        </authorList>
    </citation>
    <scope>NUCLEOTIDE SEQUENCE</scope>
    <source>
        <strain evidence="3">KACC 23698</strain>
    </source>
</reference>
<dbReference type="GO" id="GO:0005737">
    <property type="term" value="C:cytoplasm"/>
    <property type="evidence" value="ECO:0007669"/>
    <property type="project" value="TreeGrafter"/>
</dbReference>
<dbReference type="Gene3D" id="3.90.850.10">
    <property type="entry name" value="Fumarylacetoacetase-like, C-terminal domain"/>
    <property type="match status" value="1"/>
</dbReference>
<keyword evidence="3" id="KW-0378">Hydrolase</keyword>
<gene>
    <name evidence="3" type="ORF">ABEG18_20465</name>
</gene>
<dbReference type="InterPro" id="IPR050772">
    <property type="entry name" value="Hydratase-Decarb/MhpD_sf"/>
</dbReference>
<dbReference type="GO" id="GO:0016787">
    <property type="term" value="F:hydrolase activity"/>
    <property type="evidence" value="ECO:0007669"/>
    <property type="project" value="UniProtKB-KW"/>
</dbReference>
<evidence type="ECO:0000256" key="1">
    <source>
        <dbReference type="ARBA" id="ARBA00023239"/>
    </source>
</evidence>
<dbReference type="SUPFAM" id="SSF56529">
    <property type="entry name" value="FAH"/>
    <property type="match status" value="1"/>
</dbReference>
<protein>
    <submittedName>
        <fullName evidence="3">Fumarylacetoacetate hydrolase family protein</fullName>
    </submittedName>
</protein>
<accession>A0AAU7JCY1</accession>
<evidence type="ECO:0000313" key="3">
    <source>
        <dbReference type="EMBL" id="XBO38065.1"/>
    </source>
</evidence>
<dbReference type="PANTHER" id="PTHR30143">
    <property type="entry name" value="ACID HYDRATASE"/>
    <property type="match status" value="1"/>
</dbReference>
<dbReference type="InterPro" id="IPR011234">
    <property type="entry name" value="Fumarylacetoacetase-like_C"/>
</dbReference>